<dbReference type="GO" id="GO:0004014">
    <property type="term" value="F:adenosylmethionine decarboxylase activity"/>
    <property type="evidence" value="ECO:0007669"/>
    <property type="project" value="UniProtKB-EC"/>
</dbReference>
<evidence type="ECO:0000256" key="8">
    <source>
        <dbReference type="ARBA" id="ARBA00023145"/>
    </source>
</evidence>
<dbReference type="EC" id="4.1.1.50" evidence="13"/>
<dbReference type="Pfam" id="PF01536">
    <property type="entry name" value="SAM_decarbox"/>
    <property type="match status" value="1"/>
</dbReference>
<dbReference type="PROSITE" id="PS01336">
    <property type="entry name" value="ADOMETDC"/>
    <property type="match status" value="1"/>
</dbReference>
<dbReference type="GO" id="GO:0006597">
    <property type="term" value="P:spermine biosynthetic process"/>
    <property type="evidence" value="ECO:0007669"/>
    <property type="project" value="InterPro"/>
</dbReference>
<evidence type="ECO:0000256" key="14">
    <source>
        <dbReference type="PIRSR" id="PIRSR001355-1"/>
    </source>
</evidence>
<evidence type="ECO:0000256" key="7">
    <source>
        <dbReference type="ARBA" id="ARBA00023115"/>
    </source>
</evidence>
<dbReference type="PANTHER" id="PTHR11570:SF0">
    <property type="entry name" value="S-ADENOSYLMETHIONINE DECARBOXYLASE PROENZYME"/>
    <property type="match status" value="1"/>
</dbReference>
<dbReference type="GeneID" id="117571383"/>
<keyword evidence="5 17" id="KW-0068">Autocatalytic cleavage</keyword>
<dbReference type="NCBIfam" id="TIGR00535">
    <property type="entry name" value="SAM_DCase"/>
    <property type="match status" value="1"/>
</dbReference>
<dbReference type="InterPro" id="IPR001985">
    <property type="entry name" value="S-AdoMet_decarboxylase_euk"/>
</dbReference>
<dbReference type="OrthoDB" id="1068353at2759"/>
<feature type="modified residue" description="Pyruvic acid (Ser); by autocatalysis" evidence="16">
    <location>
        <position position="79"/>
    </location>
</feature>
<comment type="similarity">
    <text evidence="2 13">Belongs to the eukaryotic AdoMetDC family.</text>
</comment>
<evidence type="ECO:0000256" key="5">
    <source>
        <dbReference type="ARBA" id="ARBA00022813"/>
    </source>
</evidence>
<keyword evidence="10 13" id="KW-0704">Schiff base</keyword>
<keyword evidence="11 13" id="KW-0670">Pyruvate</keyword>
<dbReference type="UniPathway" id="UPA00331">
    <property type="reaction ID" value="UER00451"/>
</dbReference>
<accession>A0A6P8X002</accession>
<organism evidence="19 20">
    <name type="scientific">Drosophila albomicans</name>
    <name type="common">Fruit fly</name>
    <dbReference type="NCBI Taxonomy" id="7291"/>
    <lineage>
        <taxon>Eukaryota</taxon>
        <taxon>Metazoa</taxon>
        <taxon>Ecdysozoa</taxon>
        <taxon>Arthropoda</taxon>
        <taxon>Hexapoda</taxon>
        <taxon>Insecta</taxon>
        <taxon>Pterygota</taxon>
        <taxon>Neoptera</taxon>
        <taxon>Endopterygota</taxon>
        <taxon>Diptera</taxon>
        <taxon>Brachycera</taxon>
        <taxon>Muscomorpha</taxon>
        <taxon>Ephydroidea</taxon>
        <taxon>Drosophilidae</taxon>
        <taxon>Drosophila</taxon>
    </lineage>
</organism>
<name>A0A6P8X002_DROAB</name>
<evidence type="ECO:0000256" key="18">
    <source>
        <dbReference type="PIRSR" id="PIRSR001355-5"/>
    </source>
</evidence>
<evidence type="ECO:0000256" key="1">
    <source>
        <dbReference type="ARBA" id="ARBA00004911"/>
    </source>
</evidence>
<dbReference type="PANTHER" id="PTHR11570">
    <property type="entry name" value="S-ADENOSYLMETHIONINE DECARBOXYLASE"/>
    <property type="match status" value="1"/>
</dbReference>
<evidence type="ECO:0000313" key="20">
    <source>
        <dbReference type="RefSeq" id="XP_034109396.1"/>
    </source>
</evidence>
<sequence length="369" mass="42931">MDKQQAQQLQIAALPPEIESEHFFEGVEKLLEVWFDERATGDLRNITRNQWENLLRHVKCEIISFTQNEHIDAFLLSESSMFVSRRRWILKTCGTTTPLKCLEQLLKLAQVEGYTVITDIFYSRKNFTRPEVQNSPHKGFYEEVTYLDSIFPEGRSYCLGSINQECWYLYTFSQPEKEGEEEEEDEVKPNQKLQQLQLQQPADFGDPDQTIEILMQQLDNDVMALFTKDKFATGQEVTQSSGIDLLLPQMHIDDFLFDPCGYSMNGINDKGEYMTIHITPEEKFSYVSFESNVALDNYTRLISQVIKTFKPGKFIVTIFANKSSLAYETMKELEIEYSTLSNWQRTDMQCCNFPSYNLLFAQYSRGKSS</sequence>
<feature type="chain" id="PRO_5042321251" description="S-adenosylmethionine decarboxylase alpha chain" evidence="18">
    <location>
        <begin position="79"/>
        <end position="369"/>
    </location>
</feature>
<feature type="active site" description="Proton acceptor; for processing activity" evidence="14">
    <location>
        <position position="277"/>
    </location>
</feature>
<evidence type="ECO:0000256" key="13">
    <source>
        <dbReference type="PIRNR" id="PIRNR001355"/>
    </source>
</evidence>
<dbReference type="SUPFAM" id="SSF56276">
    <property type="entry name" value="S-adenosylmethionine decarboxylase"/>
    <property type="match status" value="1"/>
</dbReference>
<feature type="active site" description="Proton acceptor; for processing activity" evidence="14">
    <location>
        <position position="263"/>
    </location>
</feature>
<evidence type="ECO:0000256" key="16">
    <source>
        <dbReference type="PIRSR" id="PIRSR001355-3"/>
    </source>
</evidence>
<keyword evidence="8 13" id="KW-0865">Zymogen</keyword>
<evidence type="ECO:0000256" key="4">
    <source>
        <dbReference type="ARBA" id="ARBA00022793"/>
    </source>
</evidence>
<evidence type="ECO:0000256" key="6">
    <source>
        <dbReference type="ARBA" id="ARBA00023066"/>
    </source>
</evidence>
<evidence type="ECO:0000313" key="19">
    <source>
        <dbReference type="Proteomes" id="UP000515160"/>
    </source>
</evidence>
<keyword evidence="9 13" id="KW-0456">Lyase</keyword>
<evidence type="ECO:0000256" key="10">
    <source>
        <dbReference type="ARBA" id="ARBA00023270"/>
    </source>
</evidence>
<dbReference type="InterPro" id="IPR016067">
    <property type="entry name" value="S-AdoMet_deCO2ase_core"/>
</dbReference>
<feature type="chain" id="PRO_5042321250" description="S-adenosylmethionine decarboxylase beta chain" evidence="18">
    <location>
        <begin position="1"/>
        <end position="78"/>
    </location>
</feature>
<dbReference type="InterPro" id="IPR018166">
    <property type="entry name" value="S-AdoMet_deCO2ase_CS"/>
</dbReference>
<feature type="binding site" evidence="15">
    <location>
        <position position="24"/>
    </location>
    <ligand>
        <name>substrate</name>
    </ligand>
</feature>
<comment type="cofactor">
    <cofactor evidence="13">
        <name>pyruvate</name>
        <dbReference type="ChEBI" id="CHEBI:15361"/>
    </cofactor>
    <text evidence="13">Binds 1 pyruvoyl group covalently per subunit.</text>
</comment>
<reference evidence="20" key="1">
    <citation type="submission" date="2025-08" db="UniProtKB">
        <authorList>
            <consortium name="RefSeq"/>
        </authorList>
    </citation>
    <scope>IDENTIFICATION</scope>
    <source>
        <strain evidence="20">15112-1751.03</strain>
        <tissue evidence="20">Whole Adult</tissue>
    </source>
</reference>
<dbReference type="CTD" id="34396"/>
<dbReference type="FunFam" id="3.60.90.10:FF:000018">
    <property type="entry name" value="S-adenosylmethionine decarboxylase proenzyme"/>
    <property type="match status" value="1"/>
</dbReference>
<dbReference type="RefSeq" id="XP_034109396.1">
    <property type="nucleotide sequence ID" value="XM_034253505.2"/>
</dbReference>
<comment type="catalytic activity">
    <reaction evidence="12 13">
        <text>S-adenosyl-L-methionine + H(+) = S-adenosyl 3-(methylsulfanyl)propylamine + CO2</text>
        <dbReference type="Rhea" id="RHEA:15981"/>
        <dbReference type="ChEBI" id="CHEBI:15378"/>
        <dbReference type="ChEBI" id="CHEBI:16526"/>
        <dbReference type="ChEBI" id="CHEBI:57443"/>
        <dbReference type="ChEBI" id="CHEBI:59789"/>
        <dbReference type="EC" id="4.1.1.50"/>
    </reaction>
</comment>
<dbReference type="InterPro" id="IPR048283">
    <property type="entry name" value="AdoMetDC-like"/>
</dbReference>
<dbReference type="AlphaFoldDB" id="A0A6P8X002"/>
<feature type="active site" description="Schiff-base intermediate with substrate; via pyruvic acid" evidence="14">
    <location>
        <position position="79"/>
    </location>
</feature>
<feature type="binding site" evidence="15">
    <location>
        <position position="78"/>
    </location>
    <ligand>
        <name>substrate</name>
    </ligand>
</feature>
<keyword evidence="3 13" id="KW-0949">S-adenosyl-L-methionine</keyword>
<proteinExistence type="inferred from homology"/>
<feature type="binding site" evidence="15">
    <location>
        <position position="257"/>
    </location>
    <ligand>
        <name>substrate</name>
    </ligand>
</feature>
<evidence type="ECO:0000256" key="3">
    <source>
        <dbReference type="ARBA" id="ARBA00022691"/>
    </source>
</evidence>
<evidence type="ECO:0000256" key="15">
    <source>
        <dbReference type="PIRSR" id="PIRSR001355-2"/>
    </source>
</evidence>
<evidence type="ECO:0000256" key="12">
    <source>
        <dbReference type="ARBA" id="ARBA00048112"/>
    </source>
</evidence>
<comment type="pathway">
    <text evidence="1 13">Amine and polyamine biosynthesis; S-adenosylmethioninamine biosynthesis; S-adenosylmethioninamine from S-adenosyl-L-methionine: step 1/1.</text>
</comment>
<dbReference type="GO" id="GO:0008295">
    <property type="term" value="P:spermidine biosynthetic process"/>
    <property type="evidence" value="ECO:0007669"/>
    <property type="project" value="UniProtKB-KW"/>
</dbReference>
<keyword evidence="4 13" id="KW-0210">Decarboxylase</keyword>
<keyword evidence="7 13" id="KW-0620">Polyamine biosynthesis</keyword>
<protein>
    <recommendedName>
        <fullName evidence="13">S-adenosylmethionine decarboxylase proenzyme</fullName>
        <ecNumber evidence="13">4.1.1.50</ecNumber>
    </recommendedName>
</protein>
<evidence type="ECO:0000256" key="9">
    <source>
        <dbReference type="ARBA" id="ARBA00023239"/>
    </source>
</evidence>
<dbReference type="GO" id="GO:0005829">
    <property type="term" value="C:cytosol"/>
    <property type="evidence" value="ECO:0007669"/>
    <property type="project" value="TreeGrafter"/>
</dbReference>
<dbReference type="Proteomes" id="UP000515160">
    <property type="component" value="Chromosome X"/>
</dbReference>
<dbReference type="Gene3D" id="3.60.90.10">
    <property type="entry name" value="S-adenosylmethionine decarboxylase"/>
    <property type="match status" value="1"/>
</dbReference>
<keyword evidence="6 13" id="KW-0745">Spermidine biosynthesis</keyword>
<evidence type="ECO:0000256" key="17">
    <source>
        <dbReference type="PIRSR" id="PIRSR001355-4"/>
    </source>
</evidence>
<dbReference type="PIRSF" id="PIRSF001355">
    <property type="entry name" value="S-AdenosylMet_decarboxylase"/>
    <property type="match status" value="1"/>
</dbReference>
<keyword evidence="19" id="KW-1185">Reference proteome</keyword>
<feature type="site" description="Cleavage (non-hydrolytic); by autolysis" evidence="17">
    <location>
        <begin position="78"/>
        <end position="79"/>
    </location>
</feature>
<gene>
    <name evidence="20" type="primary">LOC117571383</name>
</gene>
<feature type="binding site" evidence="15">
    <location>
        <position position="281"/>
    </location>
    <ligand>
        <name>substrate</name>
    </ligand>
</feature>
<feature type="active site" description="Proton donor; for catalytic activity" evidence="14">
    <location>
        <position position="93"/>
    </location>
</feature>
<evidence type="ECO:0000256" key="2">
    <source>
        <dbReference type="ARBA" id="ARBA00008466"/>
    </source>
</evidence>
<evidence type="ECO:0000256" key="11">
    <source>
        <dbReference type="ARBA" id="ARBA00023317"/>
    </source>
</evidence>